<dbReference type="AlphaFoldDB" id="R9PCY9"/>
<dbReference type="STRING" id="1305764.R9PCY9"/>
<organism evidence="3 4">
    <name type="scientific">Pseudozyma hubeiensis (strain SY62)</name>
    <name type="common">Yeast</name>
    <dbReference type="NCBI Taxonomy" id="1305764"/>
    <lineage>
        <taxon>Eukaryota</taxon>
        <taxon>Fungi</taxon>
        <taxon>Dikarya</taxon>
        <taxon>Basidiomycota</taxon>
        <taxon>Ustilaginomycotina</taxon>
        <taxon>Ustilaginomycetes</taxon>
        <taxon>Ustilaginales</taxon>
        <taxon>Ustilaginaceae</taxon>
        <taxon>Pseudozyma</taxon>
    </lineage>
</organism>
<evidence type="ECO:0000259" key="2">
    <source>
        <dbReference type="PROSITE" id="PS50128"/>
    </source>
</evidence>
<dbReference type="eggNOG" id="ENOG502SST9">
    <property type="taxonomic scope" value="Eukaryota"/>
</dbReference>
<keyword evidence="4" id="KW-1185">Reference proteome</keyword>
<feature type="region of interest" description="Disordered" evidence="1">
    <location>
        <begin position="271"/>
        <end position="311"/>
    </location>
</feature>
<dbReference type="GeneID" id="24111983"/>
<evidence type="ECO:0000313" key="3">
    <source>
        <dbReference type="EMBL" id="GAC99117.1"/>
    </source>
</evidence>
<dbReference type="InterPro" id="IPR000061">
    <property type="entry name" value="Surp"/>
</dbReference>
<dbReference type="OrthoDB" id="2552978at2759"/>
<dbReference type="Proteomes" id="UP000014071">
    <property type="component" value="Unassembled WGS sequence"/>
</dbReference>
<feature type="domain" description="SURP motif" evidence="2">
    <location>
        <begin position="192"/>
        <end position="236"/>
    </location>
</feature>
<dbReference type="HOGENOM" id="CLU_915648_0_0_1"/>
<feature type="compositionally biased region" description="Low complexity" evidence="1">
    <location>
        <begin position="281"/>
        <end position="305"/>
    </location>
</feature>
<reference evidence="4" key="1">
    <citation type="journal article" date="2013" name="Genome Announc.">
        <title>Draft genome sequence of the basidiomycetous yeast-like fungus Pseudozyma hubeiensis SY62, which produces an abundant amount of the biosurfactant mannosylerythritol lipids.</title>
        <authorList>
            <person name="Konishi M."/>
            <person name="Hatada Y."/>
            <person name="Horiuchi J."/>
        </authorList>
    </citation>
    <scope>NUCLEOTIDE SEQUENCE [LARGE SCALE GENOMIC DNA]</scope>
    <source>
        <strain evidence="4">SY62</strain>
    </source>
</reference>
<proteinExistence type="predicted"/>
<protein>
    <recommendedName>
        <fullName evidence="2">SURP motif domain-containing protein</fullName>
    </recommendedName>
</protein>
<dbReference type="GO" id="GO:0006396">
    <property type="term" value="P:RNA processing"/>
    <property type="evidence" value="ECO:0007669"/>
    <property type="project" value="InterPro"/>
</dbReference>
<accession>R9PCY9</accession>
<dbReference type="GO" id="GO:0003723">
    <property type="term" value="F:RNA binding"/>
    <property type="evidence" value="ECO:0007669"/>
    <property type="project" value="InterPro"/>
</dbReference>
<evidence type="ECO:0000256" key="1">
    <source>
        <dbReference type="SAM" id="MobiDB-lite"/>
    </source>
</evidence>
<dbReference type="PROSITE" id="PS50128">
    <property type="entry name" value="SURP"/>
    <property type="match status" value="1"/>
</dbReference>
<dbReference type="EMBL" id="DF238823">
    <property type="protein sequence ID" value="GAC99117.1"/>
    <property type="molecule type" value="Genomic_DNA"/>
</dbReference>
<sequence>MSRREAKKRRFAEPDLPDIFTSSSSAHIFAPSSTNRSSSLPDELYPTSYEITLNHDAVLKRTLQVAPDGSSDNRGARLVTWTSSCGKQTVTTDRYDAVHLLSELPPKPPHTGSTVLPMEDVGWSDLDSDTEDMFYMTDVEADQFKHDKARSALEAQRATRLANLSSVSPSPPLHHEATIEEELKLSRSQFELMQKTARIVASSSNASQLELKILTNHASDERFSFLHKTRNLHWNAIWEQLKTTKGEMTYESACRISQKVPANFITGAPLVTYDDTDSDTESTNQQTSPTDHPNDSTTTTATADTLAVKKQKQAERLARAKLWLQNRQPNPPSPSS</sequence>
<gene>
    <name evidence="3" type="ORF">PHSY_006715</name>
</gene>
<dbReference type="RefSeq" id="XP_012192704.1">
    <property type="nucleotide sequence ID" value="XM_012337314.1"/>
</dbReference>
<evidence type="ECO:0000313" key="4">
    <source>
        <dbReference type="Proteomes" id="UP000014071"/>
    </source>
</evidence>
<name>R9PCY9_PSEHS</name>